<dbReference type="GO" id="GO:0016779">
    <property type="term" value="F:nucleotidyltransferase activity"/>
    <property type="evidence" value="ECO:0007669"/>
    <property type="project" value="UniProtKB-KW"/>
</dbReference>
<dbReference type="InterPro" id="IPR051838">
    <property type="entry name" value="ARTD_PARP"/>
</dbReference>
<evidence type="ECO:0000259" key="5">
    <source>
        <dbReference type="Pfam" id="PF00644"/>
    </source>
</evidence>
<dbReference type="InterPro" id="IPR012317">
    <property type="entry name" value="Poly(ADP-ribose)pol_cat_dom"/>
</dbReference>
<dbReference type="SUPFAM" id="SSF56399">
    <property type="entry name" value="ADP-ribosylation"/>
    <property type="match status" value="1"/>
</dbReference>
<evidence type="ECO:0000256" key="2">
    <source>
        <dbReference type="ARBA" id="ARBA00022679"/>
    </source>
</evidence>
<keyword evidence="1" id="KW-0328">Glycosyltransferase</keyword>
<reference evidence="6" key="1">
    <citation type="journal article" date="2020" name="Stud. Mycol.">
        <title>101 Dothideomycetes genomes: a test case for predicting lifestyles and emergence of pathogens.</title>
        <authorList>
            <person name="Haridas S."/>
            <person name="Albert R."/>
            <person name="Binder M."/>
            <person name="Bloem J."/>
            <person name="Labutti K."/>
            <person name="Salamov A."/>
            <person name="Andreopoulos B."/>
            <person name="Baker S."/>
            <person name="Barry K."/>
            <person name="Bills G."/>
            <person name="Bluhm B."/>
            <person name="Cannon C."/>
            <person name="Castanera R."/>
            <person name="Culley D."/>
            <person name="Daum C."/>
            <person name="Ezra D."/>
            <person name="Gonzalez J."/>
            <person name="Henrissat B."/>
            <person name="Kuo A."/>
            <person name="Liang C."/>
            <person name="Lipzen A."/>
            <person name="Lutzoni F."/>
            <person name="Magnuson J."/>
            <person name="Mondo S."/>
            <person name="Nolan M."/>
            <person name="Ohm R."/>
            <person name="Pangilinan J."/>
            <person name="Park H.-J."/>
            <person name="Ramirez L."/>
            <person name="Alfaro M."/>
            <person name="Sun H."/>
            <person name="Tritt A."/>
            <person name="Yoshinaga Y."/>
            <person name="Zwiers L.-H."/>
            <person name="Turgeon B."/>
            <person name="Goodwin S."/>
            <person name="Spatafora J."/>
            <person name="Crous P."/>
            <person name="Grigoriev I."/>
        </authorList>
    </citation>
    <scope>NUCLEOTIDE SEQUENCE</scope>
    <source>
        <strain evidence="6">ATCC 74209</strain>
    </source>
</reference>
<evidence type="ECO:0000256" key="1">
    <source>
        <dbReference type="ARBA" id="ARBA00022676"/>
    </source>
</evidence>
<feature type="domain" description="PARP catalytic" evidence="5">
    <location>
        <begin position="368"/>
        <end position="446"/>
    </location>
</feature>
<keyword evidence="3" id="KW-0548">Nucleotidyltransferase</keyword>
<dbReference type="Pfam" id="PF00644">
    <property type="entry name" value="PARP"/>
    <property type="match status" value="1"/>
</dbReference>
<comment type="caution">
    <text evidence="6">The sequence shown here is derived from an EMBL/GenBank/DDBJ whole genome shotgun (WGS) entry which is preliminary data.</text>
</comment>
<dbReference type="Proteomes" id="UP000799536">
    <property type="component" value="Unassembled WGS sequence"/>
</dbReference>
<keyword evidence="2" id="KW-0808">Transferase</keyword>
<dbReference type="EMBL" id="ML993925">
    <property type="protein sequence ID" value="KAF2202753.1"/>
    <property type="molecule type" value="Genomic_DNA"/>
</dbReference>
<organism evidence="6 7">
    <name type="scientific">Delitschia confertaspora ATCC 74209</name>
    <dbReference type="NCBI Taxonomy" id="1513339"/>
    <lineage>
        <taxon>Eukaryota</taxon>
        <taxon>Fungi</taxon>
        <taxon>Dikarya</taxon>
        <taxon>Ascomycota</taxon>
        <taxon>Pezizomycotina</taxon>
        <taxon>Dothideomycetes</taxon>
        <taxon>Pleosporomycetidae</taxon>
        <taxon>Pleosporales</taxon>
        <taxon>Delitschiaceae</taxon>
        <taxon>Delitschia</taxon>
    </lineage>
</organism>
<protein>
    <recommendedName>
        <fullName evidence="5">PARP catalytic domain-containing protein</fullName>
    </recommendedName>
</protein>
<evidence type="ECO:0000256" key="4">
    <source>
        <dbReference type="ARBA" id="ARBA00023027"/>
    </source>
</evidence>
<evidence type="ECO:0000313" key="6">
    <source>
        <dbReference type="EMBL" id="KAF2202753.1"/>
    </source>
</evidence>
<evidence type="ECO:0000256" key="3">
    <source>
        <dbReference type="ARBA" id="ARBA00022695"/>
    </source>
</evidence>
<gene>
    <name evidence="6" type="ORF">GQ43DRAFT_413023</name>
</gene>
<proteinExistence type="predicted"/>
<dbReference type="GO" id="GO:0003950">
    <property type="term" value="F:NAD+ poly-ADP-ribosyltransferase activity"/>
    <property type="evidence" value="ECO:0007669"/>
    <property type="project" value="InterPro"/>
</dbReference>
<accession>A0A9P4JUF2</accession>
<dbReference type="AlphaFoldDB" id="A0A9P4JUF2"/>
<keyword evidence="4" id="KW-0520">NAD</keyword>
<dbReference type="Gene3D" id="3.90.228.10">
    <property type="match status" value="1"/>
</dbReference>
<dbReference type="PANTHER" id="PTHR21328">
    <property type="entry name" value="POLY ADP-RIBOSE POLYMERASE FAMILY, MEMBER PARP"/>
    <property type="match status" value="1"/>
</dbReference>
<keyword evidence="7" id="KW-1185">Reference proteome</keyword>
<dbReference type="OrthoDB" id="109543at2759"/>
<sequence>MPDDKLQAVMKFFDDEEAKILKEAERLKAIQTALKLKDPKGTTSLLFQLGIKDTTPLEDELEKLPPDLRANIDTVEGNVVEMNFPLIKFTELQKKAMGSGTANAMIVRLVVDHSKTFQTSFCCHLDNETKSEREYHYPWDQSASKKAHNGPIQQHCHGKMTPLTWQMTRILHRYLKKGHPTLYYIHEHIQERLSQLPYHCIVCDLIHNGSQDPQLRRSTVCHSISCKQIWPKVPLHIRIPELRSDPAVVDLILTTVYAAAMTARMDLLPNCPIRSTNTVLSILGTIPAVKVLQTTNALEQRLALGHQDAEKLLTWACTTFRGFLTSAPSNLRIPGFGQHQFLLANASPEIEAAFLMRRAIHHPDGSTGKVLFHGTPLERLPSILQQGLKICSGTPLQRIGAAHGNGIYMAEDPATSYGYSSTCHNSWQNSKFKNMRVLLGCEVVGPGNRVQSATGGVHLLKEEREVMIRYVFLMEQGAHTPPRQQVENVMESAFWGLRRGTV</sequence>
<name>A0A9P4JUF2_9PLEO</name>
<evidence type="ECO:0000313" key="7">
    <source>
        <dbReference type="Proteomes" id="UP000799536"/>
    </source>
</evidence>